<dbReference type="PANTHER" id="PTHR43781:SF1">
    <property type="entry name" value="SACCHAROPINE DEHYDROGENASE"/>
    <property type="match status" value="1"/>
</dbReference>
<gene>
    <name evidence="2" type="ORF">ORV05_34425</name>
</gene>
<dbReference type="EMBL" id="CP113836">
    <property type="protein sequence ID" value="WAL65897.1"/>
    <property type="molecule type" value="Genomic_DNA"/>
</dbReference>
<organism evidence="2 3">
    <name type="scientific">Amycolatopsis cynarae</name>
    <dbReference type="NCBI Taxonomy" id="2995223"/>
    <lineage>
        <taxon>Bacteria</taxon>
        <taxon>Bacillati</taxon>
        <taxon>Actinomycetota</taxon>
        <taxon>Actinomycetes</taxon>
        <taxon>Pseudonocardiales</taxon>
        <taxon>Pseudonocardiaceae</taxon>
        <taxon>Amycolatopsis</taxon>
    </lineage>
</organism>
<dbReference type="PANTHER" id="PTHR43781">
    <property type="entry name" value="SACCHAROPINE DEHYDROGENASE"/>
    <property type="match status" value="1"/>
</dbReference>
<protein>
    <recommendedName>
        <fullName evidence="1">Pyrroline-5-carboxylate reductase catalytic N-terminal domain-containing protein</fullName>
    </recommendedName>
</protein>
<evidence type="ECO:0000313" key="2">
    <source>
        <dbReference type="EMBL" id="WAL65897.1"/>
    </source>
</evidence>
<dbReference type="Proteomes" id="UP001163203">
    <property type="component" value="Chromosome"/>
</dbReference>
<evidence type="ECO:0000259" key="1">
    <source>
        <dbReference type="Pfam" id="PF03807"/>
    </source>
</evidence>
<sequence length="96" mass="9819">MSDHLTKEVWLLGGTGRTGRAIAAGLASRGAPIVLVGRDAGRLETAARTVGGRCVVAGSPTEMAAAIRRERPAVAVNTVGPFQQTAAVIADAVLER</sequence>
<evidence type="ECO:0000313" key="3">
    <source>
        <dbReference type="Proteomes" id="UP001163203"/>
    </source>
</evidence>
<accession>A0ABY7B0S7</accession>
<keyword evidence="3" id="KW-1185">Reference proteome</keyword>
<dbReference type="SUPFAM" id="SSF51735">
    <property type="entry name" value="NAD(P)-binding Rossmann-fold domains"/>
    <property type="match status" value="1"/>
</dbReference>
<dbReference type="Gene3D" id="3.40.50.720">
    <property type="entry name" value="NAD(P)-binding Rossmann-like Domain"/>
    <property type="match status" value="1"/>
</dbReference>
<dbReference type="RefSeq" id="WP_268756043.1">
    <property type="nucleotide sequence ID" value="NZ_CP113836.1"/>
</dbReference>
<dbReference type="Pfam" id="PF03807">
    <property type="entry name" value="F420_oxidored"/>
    <property type="match status" value="1"/>
</dbReference>
<feature type="domain" description="Pyrroline-5-carboxylate reductase catalytic N-terminal" evidence="1">
    <location>
        <begin position="12"/>
        <end position="63"/>
    </location>
</feature>
<dbReference type="InterPro" id="IPR036291">
    <property type="entry name" value="NAD(P)-bd_dom_sf"/>
</dbReference>
<reference evidence="2" key="1">
    <citation type="submission" date="2022-11" db="EMBL/GenBank/DDBJ databases">
        <authorList>
            <person name="Mo P."/>
        </authorList>
    </citation>
    <scope>NUCLEOTIDE SEQUENCE</scope>
    <source>
        <strain evidence="2">HUAS 11-8</strain>
    </source>
</reference>
<dbReference type="InterPro" id="IPR028939">
    <property type="entry name" value="P5C_Rdtase_cat_N"/>
</dbReference>
<proteinExistence type="predicted"/>
<name>A0ABY7B0S7_9PSEU</name>